<name>A0A9N8YP77_9GLOM</name>
<dbReference type="OrthoDB" id="10068368at2759"/>
<dbReference type="PROSITE" id="PS50179">
    <property type="entry name" value="VHS"/>
    <property type="match status" value="1"/>
</dbReference>
<dbReference type="GO" id="GO:0043130">
    <property type="term" value="F:ubiquitin binding"/>
    <property type="evidence" value="ECO:0007669"/>
    <property type="project" value="InterPro"/>
</dbReference>
<dbReference type="AlphaFoldDB" id="A0A9N8YP77"/>
<gene>
    <name evidence="3" type="ORF">DEBURN_LOCUS1877</name>
</gene>
<protein>
    <submittedName>
        <fullName evidence="3">8311_t:CDS:1</fullName>
    </submittedName>
</protein>
<accession>A0A9N8YP77</accession>
<dbReference type="Pfam" id="PF00790">
    <property type="entry name" value="VHS"/>
    <property type="match status" value="1"/>
</dbReference>
<organism evidence="3 4">
    <name type="scientific">Diversispora eburnea</name>
    <dbReference type="NCBI Taxonomy" id="1213867"/>
    <lineage>
        <taxon>Eukaryota</taxon>
        <taxon>Fungi</taxon>
        <taxon>Fungi incertae sedis</taxon>
        <taxon>Mucoromycota</taxon>
        <taxon>Glomeromycotina</taxon>
        <taxon>Glomeromycetes</taxon>
        <taxon>Diversisporales</taxon>
        <taxon>Diversisporaceae</taxon>
        <taxon>Diversispora</taxon>
    </lineage>
</organism>
<dbReference type="InterPro" id="IPR008942">
    <property type="entry name" value="ENTH_VHS"/>
</dbReference>
<evidence type="ECO:0000313" key="3">
    <source>
        <dbReference type="EMBL" id="CAG8447209.1"/>
    </source>
</evidence>
<dbReference type="SUPFAM" id="SSF89009">
    <property type="entry name" value="GAT-like domain"/>
    <property type="match status" value="1"/>
</dbReference>
<evidence type="ECO:0000259" key="2">
    <source>
        <dbReference type="PROSITE" id="PS50179"/>
    </source>
</evidence>
<evidence type="ECO:0000256" key="1">
    <source>
        <dbReference type="SAM" id="MobiDB-lite"/>
    </source>
</evidence>
<dbReference type="InterPro" id="IPR002014">
    <property type="entry name" value="VHS_dom"/>
</dbReference>
<dbReference type="InterPro" id="IPR045007">
    <property type="entry name" value="LSB5"/>
</dbReference>
<dbReference type="PANTHER" id="PTHR47789">
    <property type="entry name" value="LAS SEVENTEEN-BINDING PROTEIN 5"/>
    <property type="match status" value="1"/>
</dbReference>
<dbReference type="CDD" id="cd16980">
    <property type="entry name" value="VHS_Lsb5"/>
    <property type="match status" value="1"/>
</dbReference>
<dbReference type="EMBL" id="CAJVPK010000093">
    <property type="protein sequence ID" value="CAG8447209.1"/>
    <property type="molecule type" value="Genomic_DNA"/>
</dbReference>
<comment type="caution">
    <text evidence="3">The sequence shown here is derived from an EMBL/GenBank/DDBJ whole genome shotgun (WGS) entry which is preliminary data.</text>
</comment>
<dbReference type="GO" id="GO:0006897">
    <property type="term" value="P:endocytosis"/>
    <property type="evidence" value="ECO:0007669"/>
    <property type="project" value="InterPro"/>
</dbReference>
<dbReference type="Gene3D" id="1.25.40.90">
    <property type="match status" value="1"/>
</dbReference>
<dbReference type="GO" id="GO:0051666">
    <property type="term" value="P:actin cortical patch localization"/>
    <property type="evidence" value="ECO:0007669"/>
    <property type="project" value="TreeGrafter"/>
</dbReference>
<dbReference type="Gene3D" id="1.20.58.160">
    <property type="match status" value="1"/>
</dbReference>
<keyword evidence="4" id="KW-1185">Reference proteome</keyword>
<dbReference type="InterPro" id="IPR038425">
    <property type="entry name" value="GAT_sf"/>
</dbReference>
<proteinExistence type="predicted"/>
<dbReference type="SMART" id="SM00288">
    <property type="entry name" value="VHS"/>
    <property type="match status" value="1"/>
</dbReference>
<feature type="region of interest" description="Disordered" evidence="1">
    <location>
        <begin position="140"/>
        <end position="187"/>
    </location>
</feature>
<dbReference type="GO" id="GO:0035091">
    <property type="term" value="F:phosphatidylinositol binding"/>
    <property type="evidence" value="ECO:0007669"/>
    <property type="project" value="InterPro"/>
</dbReference>
<evidence type="ECO:0000313" key="4">
    <source>
        <dbReference type="Proteomes" id="UP000789706"/>
    </source>
</evidence>
<feature type="compositionally biased region" description="Low complexity" evidence="1">
    <location>
        <begin position="141"/>
        <end position="164"/>
    </location>
</feature>
<sequence>MKVFKTPTRTAVTEWIERMTSSSYQGEEEDLADVYQLCEVVNLQSSGPKEATKALKHIFKYGNTHSHLRGLTALVENCGEKFQSQISSPKFIERLKILASSPNTDPKVYKRLMILFSQWSDDFKSQPSMNSIAHLHENLSHRSGSVRRGSASSKPVSPPSSSSSTIPKEKRKVTKPIKSNNKPKVEREIQTYSSEKVNEEIGLATQNAANLINVLTLLGSNADKDDPELQTYVRKCKSSSEQLIKIIATVTEGTMLGPLLQSNDQLQGALAIYSDFASGVSKDKENNESTEISKRTQAAKIHKDFEDLIDFDSFSTAKTFLFKWSFCL</sequence>
<dbReference type="GO" id="GO:0007034">
    <property type="term" value="P:vacuolar transport"/>
    <property type="evidence" value="ECO:0007669"/>
    <property type="project" value="UniProtKB-ARBA"/>
</dbReference>
<feature type="domain" description="VHS" evidence="2">
    <location>
        <begin position="21"/>
        <end position="147"/>
    </location>
</feature>
<dbReference type="GO" id="GO:0030479">
    <property type="term" value="C:actin cortical patch"/>
    <property type="evidence" value="ECO:0007669"/>
    <property type="project" value="TreeGrafter"/>
</dbReference>
<dbReference type="GO" id="GO:0007015">
    <property type="term" value="P:actin filament organization"/>
    <property type="evidence" value="ECO:0007669"/>
    <property type="project" value="InterPro"/>
</dbReference>
<dbReference type="SUPFAM" id="SSF48464">
    <property type="entry name" value="ENTH/VHS domain"/>
    <property type="match status" value="1"/>
</dbReference>
<dbReference type="PANTHER" id="PTHR47789:SF1">
    <property type="entry name" value="LAS SEVENTEEN-BINDING PROTEIN 5"/>
    <property type="match status" value="1"/>
</dbReference>
<reference evidence="3" key="1">
    <citation type="submission" date="2021-06" db="EMBL/GenBank/DDBJ databases">
        <authorList>
            <person name="Kallberg Y."/>
            <person name="Tangrot J."/>
            <person name="Rosling A."/>
        </authorList>
    </citation>
    <scope>NUCLEOTIDE SEQUENCE</scope>
    <source>
        <strain evidence="3">AZ414A</strain>
    </source>
</reference>
<dbReference type="Proteomes" id="UP000789706">
    <property type="component" value="Unassembled WGS sequence"/>
</dbReference>